<organism evidence="2 3">
    <name type="scientific">Aminobacter carboxidus</name>
    <dbReference type="NCBI Taxonomy" id="376165"/>
    <lineage>
        <taxon>Bacteria</taxon>
        <taxon>Pseudomonadati</taxon>
        <taxon>Pseudomonadota</taxon>
        <taxon>Alphaproteobacteria</taxon>
        <taxon>Hyphomicrobiales</taxon>
        <taxon>Phyllobacteriaceae</taxon>
        <taxon>Aminobacter</taxon>
    </lineage>
</organism>
<proteinExistence type="predicted"/>
<feature type="transmembrane region" description="Helical" evidence="1">
    <location>
        <begin position="21"/>
        <end position="38"/>
    </location>
</feature>
<keyword evidence="1" id="KW-0812">Transmembrane</keyword>
<dbReference type="Proteomes" id="UP000532373">
    <property type="component" value="Unassembled WGS sequence"/>
</dbReference>
<name>A0A8E1WLG9_9HYPH</name>
<accession>A0A8E1WLG9</accession>
<protein>
    <submittedName>
        <fullName evidence="2">Uncharacterized protein</fullName>
    </submittedName>
</protein>
<dbReference type="EMBL" id="JACHGI010000017">
    <property type="protein sequence ID" value="MBB6469601.1"/>
    <property type="molecule type" value="Genomic_DNA"/>
</dbReference>
<sequence length="98" mass="11048">MISFDDEVVQSARVNGMEGEMKWVILIAGVFLFFNGMFTRTYSFENENPARHCYQMDYIGLYGCFGSPMMPTLIAWGATLIGASLIAWSVFRGRQKSA</sequence>
<keyword evidence="1" id="KW-0472">Membrane</keyword>
<dbReference type="AlphaFoldDB" id="A0A8E1WLG9"/>
<reference evidence="2 3" key="1">
    <citation type="submission" date="2020-08" db="EMBL/GenBank/DDBJ databases">
        <title>Genomic Encyclopedia of Type Strains, Phase IV (KMG-IV): sequencing the most valuable type-strain genomes for metagenomic binning, comparative biology and taxonomic classification.</title>
        <authorList>
            <person name="Goeker M."/>
        </authorList>
    </citation>
    <scope>NUCLEOTIDE SEQUENCE [LARGE SCALE GENOMIC DNA]</scope>
    <source>
        <strain evidence="2 3">DSM 17454</strain>
    </source>
</reference>
<gene>
    <name evidence="2" type="ORF">HNQ96_005491</name>
</gene>
<feature type="transmembrane region" description="Helical" evidence="1">
    <location>
        <begin position="73"/>
        <end position="91"/>
    </location>
</feature>
<evidence type="ECO:0000256" key="1">
    <source>
        <dbReference type="SAM" id="Phobius"/>
    </source>
</evidence>
<keyword evidence="1" id="KW-1133">Transmembrane helix</keyword>
<evidence type="ECO:0000313" key="3">
    <source>
        <dbReference type="Proteomes" id="UP000532373"/>
    </source>
</evidence>
<evidence type="ECO:0000313" key="2">
    <source>
        <dbReference type="EMBL" id="MBB6469601.1"/>
    </source>
</evidence>
<comment type="caution">
    <text evidence="2">The sequence shown here is derived from an EMBL/GenBank/DDBJ whole genome shotgun (WGS) entry which is preliminary data.</text>
</comment>
<dbReference type="RefSeq" id="WP_184773114.1">
    <property type="nucleotide sequence ID" value="NZ_JACHGI010000017.1"/>
</dbReference>